<sequence length="88" mass="10119">MRKGNQLGVLEVYVCAHSFANLKKSFAPSSSRSNIKDNHTDDDDDDDNDDDDNEKKKNFIRSNEFVVTVHCFCSHLFDRKDPSMKFST</sequence>
<evidence type="ECO:0000256" key="1">
    <source>
        <dbReference type="SAM" id="MobiDB-lite"/>
    </source>
</evidence>
<evidence type="ECO:0000313" key="2">
    <source>
        <dbReference type="EMBL" id="GFO47656.1"/>
    </source>
</evidence>
<feature type="region of interest" description="Disordered" evidence="1">
    <location>
        <begin position="26"/>
        <end position="55"/>
    </location>
</feature>
<comment type="caution">
    <text evidence="2">The sequence shown here is derived from an EMBL/GenBank/DDBJ whole genome shotgun (WGS) entry which is preliminary data.</text>
</comment>
<gene>
    <name evidence="2" type="ORF">PoB_007416100</name>
</gene>
<evidence type="ECO:0000313" key="3">
    <source>
        <dbReference type="Proteomes" id="UP000735302"/>
    </source>
</evidence>
<dbReference type="AlphaFoldDB" id="A0AAV4DUZ5"/>
<organism evidence="2 3">
    <name type="scientific">Plakobranchus ocellatus</name>
    <dbReference type="NCBI Taxonomy" id="259542"/>
    <lineage>
        <taxon>Eukaryota</taxon>
        <taxon>Metazoa</taxon>
        <taxon>Spiralia</taxon>
        <taxon>Lophotrochozoa</taxon>
        <taxon>Mollusca</taxon>
        <taxon>Gastropoda</taxon>
        <taxon>Heterobranchia</taxon>
        <taxon>Euthyneura</taxon>
        <taxon>Panpulmonata</taxon>
        <taxon>Sacoglossa</taxon>
        <taxon>Placobranchoidea</taxon>
        <taxon>Plakobranchidae</taxon>
        <taxon>Plakobranchus</taxon>
    </lineage>
</organism>
<name>A0AAV4DUZ5_9GAST</name>
<protein>
    <submittedName>
        <fullName evidence="2">Uncharacterized protein</fullName>
    </submittedName>
</protein>
<keyword evidence="3" id="KW-1185">Reference proteome</keyword>
<accession>A0AAV4DUZ5</accession>
<dbReference type="EMBL" id="BLXT01008339">
    <property type="protein sequence ID" value="GFO47656.1"/>
    <property type="molecule type" value="Genomic_DNA"/>
</dbReference>
<reference evidence="2 3" key="1">
    <citation type="journal article" date="2021" name="Elife">
        <title>Chloroplast acquisition without the gene transfer in kleptoplastic sea slugs, Plakobranchus ocellatus.</title>
        <authorList>
            <person name="Maeda T."/>
            <person name="Takahashi S."/>
            <person name="Yoshida T."/>
            <person name="Shimamura S."/>
            <person name="Takaki Y."/>
            <person name="Nagai Y."/>
            <person name="Toyoda A."/>
            <person name="Suzuki Y."/>
            <person name="Arimoto A."/>
            <person name="Ishii H."/>
            <person name="Satoh N."/>
            <person name="Nishiyama T."/>
            <person name="Hasebe M."/>
            <person name="Maruyama T."/>
            <person name="Minagawa J."/>
            <person name="Obokata J."/>
            <person name="Shigenobu S."/>
        </authorList>
    </citation>
    <scope>NUCLEOTIDE SEQUENCE [LARGE SCALE GENOMIC DNA]</scope>
</reference>
<dbReference type="Proteomes" id="UP000735302">
    <property type="component" value="Unassembled WGS sequence"/>
</dbReference>
<proteinExistence type="predicted"/>
<feature type="compositionally biased region" description="Acidic residues" evidence="1">
    <location>
        <begin position="40"/>
        <end position="52"/>
    </location>
</feature>